<proteinExistence type="inferred from homology"/>
<evidence type="ECO:0000259" key="5">
    <source>
        <dbReference type="Pfam" id="PF03177"/>
    </source>
</evidence>
<gene>
    <name evidence="6" type="ORF">DME_LOCUS5701</name>
</gene>
<evidence type="ECO:0000256" key="3">
    <source>
        <dbReference type="ARBA" id="ARBA00022448"/>
    </source>
</evidence>
<reference evidence="9" key="1">
    <citation type="submission" date="2017-02" db="UniProtKB">
        <authorList>
            <consortium name="WormBaseParasite"/>
        </authorList>
    </citation>
    <scope>IDENTIFICATION</scope>
</reference>
<evidence type="ECO:0000256" key="1">
    <source>
        <dbReference type="ARBA" id="ARBA00004123"/>
    </source>
</evidence>
<organism evidence="7 9">
    <name type="scientific">Dracunculus medinensis</name>
    <name type="common">Guinea worm</name>
    <dbReference type="NCBI Taxonomy" id="318479"/>
    <lineage>
        <taxon>Eukaryota</taxon>
        <taxon>Metazoa</taxon>
        <taxon>Ecdysozoa</taxon>
        <taxon>Nematoda</taxon>
        <taxon>Chromadorea</taxon>
        <taxon>Rhabditida</taxon>
        <taxon>Spirurina</taxon>
        <taxon>Dracunculoidea</taxon>
        <taxon>Dracunculidae</taxon>
        <taxon>Dracunculus</taxon>
    </lineage>
</organism>
<protein>
    <submittedName>
        <fullName evidence="9">RAB3GAP2_N domain-containing protein</fullName>
    </submittedName>
</protein>
<name>A0A0N4U3N1_DRAME</name>
<keyword evidence="3" id="KW-0813">Transport</keyword>
<dbReference type="InterPro" id="IPR042537">
    <property type="entry name" value="Nucleoporin_Nup155_C_2"/>
</dbReference>
<evidence type="ECO:0000256" key="4">
    <source>
        <dbReference type="ARBA" id="ARBA00023242"/>
    </source>
</evidence>
<dbReference type="GO" id="GO:0006405">
    <property type="term" value="P:RNA export from nucleus"/>
    <property type="evidence" value="ECO:0007669"/>
    <property type="project" value="TreeGrafter"/>
</dbReference>
<dbReference type="OrthoDB" id="338970at2759"/>
<dbReference type="Proteomes" id="UP000038040">
    <property type="component" value="Unplaced"/>
</dbReference>
<evidence type="ECO:0000313" key="9">
    <source>
        <dbReference type="WBParaSite" id="DME_0000134101-mRNA-1"/>
    </source>
</evidence>
<dbReference type="WBParaSite" id="DME_0000134101-mRNA-1">
    <property type="protein sequence ID" value="DME_0000134101-mRNA-1"/>
    <property type="gene ID" value="DME_0000134101"/>
</dbReference>
<feature type="domain" description="Nucleoporin Nup133/Nup155-like C-terminal" evidence="5">
    <location>
        <begin position="386"/>
        <end position="1037"/>
    </location>
</feature>
<dbReference type="STRING" id="318479.A0A0N4U3N1"/>
<dbReference type="Gene3D" id="1.20.58.1780">
    <property type="match status" value="1"/>
</dbReference>
<evidence type="ECO:0000313" key="7">
    <source>
        <dbReference type="Proteomes" id="UP000038040"/>
    </source>
</evidence>
<evidence type="ECO:0000256" key="2">
    <source>
        <dbReference type="ARBA" id="ARBA00007373"/>
    </source>
</evidence>
<comment type="similarity">
    <text evidence="2">Belongs to the non-repetitive/WGA-negative nucleoporin family.</text>
</comment>
<dbReference type="Gene3D" id="1.20.120.1880">
    <property type="entry name" value="Nucleoporin, helical C-terminal domain"/>
    <property type="match status" value="1"/>
</dbReference>
<dbReference type="EMBL" id="UYYG01001153">
    <property type="protein sequence ID" value="VDN55728.1"/>
    <property type="molecule type" value="Genomic_DNA"/>
</dbReference>
<dbReference type="Gene3D" id="1.25.40.440">
    <property type="entry name" value="Nucleoporin, helical domain, central subdomain"/>
    <property type="match status" value="1"/>
</dbReference>
<dbReference type="GO" id="GO:0000972">
    <property type="term" value="P:transcription-dependent tethering of RNA polymerase II gene DNA at nuclear periphery"/>
    <property type="evidence" value="ECO:0007669"/>
    <property type="project" value="TreeGrafter"/>
</dbReference>
<dbReference type="Gene3D" id="1.25.40.450">
    <property type="entry name" value="Nucleoporin, helical domain, N-terminal subdomain"/>
    <property type="match status" value="1"/>
</dbReference>
<dbReference type="PANTHER" id="PTHR10350:SF6">
    <property type="entry name" value="NUCLEAR PORE COMPLEX PROTEIN NUP155"/>
    <property type="match status" value="1"/>
</dbReference>
<keyword evidence="4" id="KW-0539">Nucleus</keyword>
<dbReference type="InterPro" id="IPR042538">
    <property type="entry name" value="Nucleoporin_Nup155_C_3"/>
</dbReference>
<dbReference type="GO" id="GO:0036228">
    <property type="term" value="P:protein localization to nuclear inner membrane"/>
    <property type="evidence" value="ECO:0007669"/>
    <property type="project" value="TreeGrafter"/>
</dbReference>
<dbReference type="Proteomes" id="UP000274756">
    <property type="component" value="Unassembled WGS sequence"/>
</dbReference>
<dbReference type="InterPro" id="IPR007187">
    <property type="entry name" value="Nucleoporin_Nup133/Nup155_C"/>
</dbReference>
<evidence type="ECO:0000313" key="6">
    <source>
        <dbReference type="EMBL" id="VDN55728.1"/>
    </source>
</evidence>
<sequence>MILYCLEKIAKLCVDDTRHILYGLTENGSVQVFDLGSDGTEMAKVASLNCSQIQVLLLERASIECQTVDPSFFADIISISAIPASQSHHLHLVRSFKFYWFMIATTRKGVRLYFSCHDSTPRSFYNSAISGLTPVLPNLIDSRPRNLRLRHVRLPPGYGLTSFTSQPFITYDAFYSHGFSIFSTQLRFHGTVLAISESKSYQEIMRMNRFLQNSTAIQPSTIVTEHKKTPRKLVVLTEKGISLLQQKSPVDFLREILRQHGIDSPQAFSFFQLHGALNICAMALIILCSSDGNDHCLKESALKLFFSVGAEPSGRYGIHFLKNDLSPRNISAADITFDLRSPLKTSTPQHAIQRSINQTLSASFNHFNDDSRHAINLQTVRDSKMSFRHEALYLYFSRIVGDLWTSPFCFKLNNSSEFQISSVLSCEELDWFAAQLKIFKRVVDDNSLIGNTNEFVQPFLLCGDVPHKSDSASTDSKLILQLERRSLISFRELLSLSIEVLSLWRLLYIHRFHVVTAQLPLHIRDQLITMHFSSIVVSGHQFDKEIVICLFQLCADLITCLVRHYLGDNATTATICDELRSVCPTLFSDDDALSTKATEMIEEARNMAPCAERSYLLSEAVCLLMPVGWMEGIVDLALARAERDDSKGLALIAYKSRPSDDDYLSTSSAQEALSKRKESYKCITDALDRLANDAKYKSETEQRSIIVDRDLIVNSVLRSKDELANFAVLKWLLDNDFSNIVIQSKSPFVEAFLHHRVEEGGSSRYLDLLWRFHERNGDFSKAARLLYELSQKQNDTFDIRRRIAYLSQAVLCAQSASPQENMTCVSHDFIQEIRDKLDVAQIQLATGLAIASLQQIPSVKQALQCINQKLYTVQELFENFAVPLNLPDIKLALCYCSGTYDEDVIKEFCCEIVDRDGFSLAELELCRRDSAQIIAEQLGARLATFLHKYSSVPKYFPIGNETVLSRVLAISIREKFPAVFVDTVANSISAPINLIIDVYSSMYRKDPFWRNNQSALRLIMNSALCVLNRFASKSHSYTIDRR</sequence>
<dbReference type="GO" id="GO:0044611">
    <property type="term" value="C:nuclear pore inner ring"/>
    <property type="evidence" value="ECO:0007669"/>
    <property type="project" value="TreeGrafter"/>
</dbReference>
<dbReference type="AlphaFoldDB" id="A0A0N4U3N1"/>
<dbReference type="InterPro" id="IPR004870">
    <property type="entry name" value="Nucleoporin_Nup155"/>
</dbReference>
<dbReference type="PANTHER" id="PTHR10350">
    <property type="entry name" value="NUCLEAR PORE COMPLEX PROTEIN NUP155"/>
    <property type="match status" value="1"/>
</dbReference>
<dbReference type="FunFam" id="1.25.40.440:FF:000001">
    <property type="entry name" value="Nuclear pore complex subunit"/>
    <property type="match status" value="1"/>
</dbReference>
<dbReference type="GO" id="GO:0006606">
    <property type="term" value="P:protein import into nucleus"/>
    <property type="evidence" value="ECO:0007669"/>
    <property type="project" value="TreeGrafter"/>
</dbReference>
<dbReference type="InterPro" id="IPR042533">
    <property type="entry name" value="Nucleoporin_Nup155_C_1"/>
</dbReference>
<evidence type="ECO:0000313" key="8">
    <source>
        <dbReference type="Proteomes" id="UP000274756"/>
    </source>
</evidence>
<keyword evidence="8" id="KW-1185">Reference proteome</keyword>
<dbReference type="GO" id="GO:0017056">
    <property type="term" value="F:structural constituent of nuclear pore"/>
    <property type="evidence" value="ECO:0007669"/>
    <property type="project" value="InterPro"/>
</dbReference>
<accession>A0A0N4U3N1</accession>
<comment type="subcellular location">
    <subcellularLocation>
        <location evidence="1">Nucleus</location>
    </subcellularLocation>
</comment>
<reference evidence="6 8" key="2">
    <citation type="submission" date="2018-11" db="EMBL/GenBank/DDBJ databases">
        <authorList>
            <consortium name="Pathogen Informatics"/>
        </authorList>
    </citation>
    <scope>NUCLEOTIDE SEQUENCE [LARGE SCALE GENOMIC DNA]</scope>
</reference>
<dbReference type="Pfam" id="PF03177">
    <property type="entry name" value="Nucleoporin_C"/>
    <property type="match status" value="1"/>
</dbReference>